<feature type="domain" description="CobW C-terminal" evidence="7">
    <location>
        <begin position="291"/>
        <end position="404"/>
    </location>
</feature>
<name>A0A1S8ARH1_9EURY</name>
<dbReference type="GO" id="GO:0000166">
    <property type="term" value="F:nucleotide binding"/>
    <property type="evidence" value="ECO:0007669"/>
    <property type="project" value="UniProtKB-KW"/>
</dbReference>
<evidence type="ECO:0000256" key="4">
    <source>
        <dbReference type="ARBA" id="ARBA00034320"/>
    </source>
</evidence>
<comment type="caution">
    <text evidence="8">The sequence shown here is derived from an EMBL/GenBank/DDBJ whole genome shotgun (WGS) entry which is preliminary data.</text>
</comment>
<dbReference type="RefSeq" id="WP_076148728.1">
    <property type="nucleotide sequence ID" value="NZ_LWLN01000002.1"/>
</dbReference>
<dbReference type="OrthoDB" id="359387at2157"/>
<dbReference type="Pfam" id="PF07683">
    <property type="entry name" value="CobW_C"/>
    <property type="match status" value="1"/>
</dbReference>
<dbReference type="STRING" id="301967.A6E15_18785"/>
<dbReference type="PANTHER" id="PTHR43603">
    <property type="entry name" value="COBW DOMAIN-CONTAINING PROTEIN DDB_G0274527"/>
    <property type="match status" value="1"/>
</dbReference>
<dbReference type="InterPro" id="IPR051927">
    <property type="entry name" value="Zn_Chap_cDPG_Synth"/>
</dbReference>
<dbReference type="SUPFAM" id="SSF90002">
    <property type="entry name" value="Hypothetical protein YjiA, C-terminal domain"/>
    <property type="match status" value="1"/>
</dbReference>
<dbReference type="InterPro" id="IPR003495">
    <property type="entry name" value="CobW/HypB/UreG_nucleotide-bd"/>
</dbReference>
<evidence type="ECO:0000256" key="6">
    <source>
        <dbReference type="SAM" id="MobiDB-lite"/>
    </source>
</evidence>
<keyword evidence="1" id="KW-0547">Nucleotide-binding</keyword>
<dbReference type="CDD" id="cd03112">
    <property type="entry name" value="CobW-like"/>
    <property type="match status" value="1"/>
</dbReference>
<dbReference type="GO" id="GO:0016787">
    <property type="term" value="F:hydrolase activity"/>
    <property type="evidence" value="ECO:0007669"/>
    <property type="project" value="UniProtKB-KW"/>
</dbReference>
<accession>A0A1S8ARH1</accession>
<evidence type="ECO:0000256" key="1">
    <source>
        <dbReference type="ARBA" id="ARBA00022741"/>
    </source>
</evidence>
<dbReference type="AlphaFoldDB" id="A0A1S8ARH1"/>
<feature type="region of interest" description="Disordered" evidence="6">
    <location>
        <begin position="206"/>
        <end position="288"/>
    </location>
</feature>
<keyword evidence="3" id="KW-0143">Chaperone</keyword>
<dbReference type="InterPro" id="IPR027417">
    <property type="entry name" value="P-loop_NTPase"/>
</dbReference>
<feature type="compositionally biased region" description="Basic and acidic residues" evidence="6">
    <location>
        <begin position="240"/>
        <end position="287"/>
    </location>
</feature>
<dbReference type="Proteomes" id="UP000189370">
    <property type="component" value="Unassembled WGS sequence"/>
</dbReference>
<keyword evidence="2" id="KW-0378">Hydrolase</keyword>
<evidence type="ECO:0000256" key="5">
    <source>
        <dbReference type="ARBA" id="ARBA00049117"/>
    </source>
</evidence>
<evidence type="ECO:0000256" key="3">
    <source>
        <dbReference type="ARBA" id="ARBA00023186"/>
    </source>
</evidence>
<evidence type="ECO:0000313" key="9">
    <source>
        <dbReference type="Proteomes" id="UP000189370"/>
    </source>
</evidence>
<comment type="similarity">
    <text evidence="4">Belongs to the SIMIBI class G3E GTPase family. ZNG1 subfamily.</text>
</comment>
<comment type="catalytic activity">
    <reaction evidence="5">
        <text>GTP + H2O = GDP + phosphate + H(+)</text>
        <dbReference type="Rhea" id="RHEA:19669"/>
        <dbReference type="ChEBI" id="CHEBI:15377"/>
        <dbReference type="ChEBI" id="CHEBI:15378"/>
        <dbReference type="ChEBI" id="CHEBI:37565"/>
        <dbReference type="ChEBI" id="CHEBI:43474"/>
        <dbReference type="ChEBI" id="CHEBI:58189"/>
    </reaction>
    <physiologicalReaction direction="left-to-right" evidence="5">
        <dbReference type="Rhea" id="RHEA:19670"/>
    </physiologicalReaction>
</comment>
<gene>
    <name evidence="8" type="ORF">A6E15_18785</name>
</gene>
<organism evidence="8 9">
    <name type="scientific">Natrinema saccharevitans</name>
    <dbReference type="NCBI Taxonomy" id="301967"/>
    <lineage>
        <taxon>Archaea</taxon>
        <taxon>Methanobacteriati</taxon>
        <taxon>Methanobacteriota</taxon>
        <taxon>Stenosarchaea group</taxon>
        <taxon>Halobacteria</taxon>
        <taxon>Halobacteriales</taxon>
        <taxon>Natrialbaceae</taxon>
        <taxon>Natrinema</taxon>
    </lineage>
</organism>
<dbReference type="SMART" id="SM00833">
    <property type="entry name" value="CobW_C"/>
    <property type="match status" value="1"/>
</dbReference>
<protein>
    <submittedName>
        <fullName evidence="8">Cobalamin biosynthesis protein CobW</fullName>
    </submittedName>
</protein>
<dbReference type="InterPro" id="IPR036627">
    <property type="entry name" value="CobW-likC_sf"/>
</dbReference>
<dbReference type="PANTHER" id="PTHR43603:SF1">
    <property type="entry name" value="ZINC-REGULATED GTPASE METALLOPROTEIN ACTIVATOR 1"/>
    <property type="match status" value="1"/>
</dbReference>
<evidence type="ECO:0000259" key="7">
    <source>
        <dbReference type="SMART" id="SM00833"/>
    </source>
</evidence>
<evidence type="ECO:0000313" key="8">
    <source>
        <dbReference type="EMBL" id="OLZ39413.1"/>
    </source>
</evidence>
<keyword evidence="9" id="KW-1185">Reference proteome</keyword>
<dbReference type="InterPro" id="IPR011629">
    <property type="entry name" value="CobW-like_C"/>
</dbReference>
<evidence type="ECO:0000256" key="2">
    <source>
        <dbReference type="ARBA" id="ARBA00022801"/>
    </source>
</evidence>
<dbReference type="Gene3D" id="3.40.50.300">
    <property type="entry name" value="P-loop containing nucleotide triphosphate hydrolases"/>
    <property type="match status" value="1"/>
</dbReference>
<reference evidence="9" key="1">
    <citation type="submission" date="2016-04" db="EMBL/GenBank/DDBJ databases">
        <authorList>
            <person name="Chen S.-C."/>
            <person name="Lai M.-C."/>
        </authorList>
    </citation>
    <scope>NUCLEOTIDE SEQUENCE [LARGE SCALE GENOMIC DNA]</scope>
    <source>
        <strain evidence="9">AB14</strain>
    </source>
</reference>
<dbReference type="Gene3D" id="3.30.1220.10">
    <property type="entry name" value="CobW-like, C-terminal domain"/>
    <property type="match status" value="1"/>
</dbReference>
<dbReference type="EMBL" id="LWLN01000002">
    <property type="protein sequence ID" value="OLZ39413.1"/>
    <property type="molecule type" value="Genomic_DNA"/>
</dbReference>
<dbReference type="SUPFAM" id="SSF52540">
    <property type="entry name" value="P-loop containing nucleoside triphosphate hydrolases"/>
    <property type="match status" value="1"/>
</dbReference>
<dbReference type="Pfam" id="PF02492">
    <property type="entry name" value="cobW"/>
    <property type="match status" value="1"/>
</dbReference>
<sequence length="442" mass="49268">MAVDEQPPVTILSGGLGAGKTSLLNHLLTVGGEQYDIAVLVNDVGEVNVDADLIENGSELSMEDGGVTELSNGCLCCGLQNELDQELRHLAFDEEFDYLVIEAPGISDPVPIAQRFVSPARASALYDLDTTVTVVDAAQFHQAFVDGRPLKSTDDDARPLSDLLAEQVEFCDVLVLNKCDLVSETEREAVERVVRTLHPGVDIVRATESTVDPERALGTGRFDQDEASNSARWKQALSPDHGDGTDVDSDEHYESQTEADDHSHEHKHGDDHDHSHGEAHDHRHPPEEFGVDSFVYERHRPFHPKRFSEWLRSFPDSVVRAKGHLWVAGRERYALDLSHAGTRTHVGVNGRWAVTLPEFQRESYRESRSDLHWDDQWGDREVKLVFIGAGMDESSIVDTLDDCLVSETGMEDDWEAFENPFPGTMGWSQPPMEQRLVVGDRQ</sequence>
<proteinExistence type="inferred from homology"/>